<sequence length="141" mass="16213">MKVTLTKEDQDHGTETIYQYLRSGNVYQQNQVGNQRKVYQRIAYYTGIYKWQQRWTLRTHRPPATHLSRIGIWTCTRGQAASETLQQHCTAGSAEPFRAVGSGAGERAGVTIAADLCHICRKQYSRDVPLCFVHRDEQLFH</sequence>
<protein>
    <submittedName>
        <fullName evidence="2">Uncharacterized protein</fullName>
    </submittedName>
</protein>
<organism evidence="2 3">
    <name type="scientific">Bacteroides eggerthii</name>
    <dbReference type="NCBI Taxonomy" id="28111"/>
    <lineage>
        <taxon>Bacteria</taxon>
        <taxon>Pseudomonadati</taxon>
        <taxon>Bacteroidota</taxon>
        <taxon>Bacteroidia</taxon>
        <taxon>Bacteroidales</taxon>
        <taxon>Bacteroidaceae</taxon>
        <taxon>Bacteroides</taxon>
    </lineage>
</organism>
<dbReference type="EMBL" id="UFSX01000001">
    <property type="protein sequence ID" value="SUV28504.1"/>
    <property type="molecule type" value="Genomic_DNA"/>
</dbReference>
<dbReference type="Proteomes" id="UP000254424">
    <property type="component" value="Unassembled WGS sequence"/>
</dbReference>
<dbReference type="AlphaFoldDB" id="A0A380YIC7"/>
<gene>
    <name evidence="1" type="ORF">INE88_02917</name>
    <name evidence="2" type="ORF">NCTC11155_00454</name>
</gene>
<dbReference type="Proteomes" id="UP000679226">
    <property type="component" value="Chromosome"/>
</dbReference>
<accession>A0A380YIC7</accession>
<proteinExistence type="predicted"/>
<evidence type="ECO:0000313" key="3">
    <source>
        <dbReference type="Proteomes" id="UP000254424"/>
    </source>
</evidence>
<reference evidence="2 3" key="1">
    <citation type="submission" date="2018-06" db="EMBL/GenBank/DDBJ databases">
        <authorList>
            <consortium name="Pathogen Informatics"/>
            <person name="Doyle S."/>
        </authorList>
    </citation>
    <scope>NUCLEOTIDE SEQUENCE [LARGE SCALE GENOMIC DNA]</scope>
    <source>
        <strain evidence="2 3">NCTC11155</strain>
    </source>
</reference>
<evidence type="ECO:0000313" key="2">
    <source>
        <dbReference type="EMBL" id="SUV28504.1"/>
    </source>
</evidence>
<reference evidence="1" key="2">
    <citation type="journal article" date="2021" name="PLoS Genet.">
        <title>Mobile Type VI secretion system loci of the gut Bacteroidales display extensive intra-ecosystem transfer, multi-species spread and geographical clustering.</title>
        <authorList>
            <person name="Garcia-Bayona L."/>
            <person name="Coyne M.J."/>
            <person name="Comstock L.E."/>
        </authorList>
    </citation>
    <scope>NUCLEOTIDE SEQUENCE</scope>
    <source>
        <strain evidence="1">CL11T00C20</strain>
    </source>
</reference>
<name>A0A380YIC7_9BACE</name>
<dbReference type="KEGG" id="beg:INE88_02917"/>
<dbReference type="EMBL" id="CP072227">
    <property type="protein sequence ID" value="QUT46091.1"/>
    <property type="molecule type" value="Genomic_DNA"/>
</dbReference>
<evidence type="ECO:0000313" key="1">
    <source>
        <dbReference type="EMBL" id="QUT46091.1"/>
    </source>
</evidence>